<dbReference type="InterPro" id="IPR027417">
    <property type="entry name" value="P-loop_NTPase"/>
</dbReference>
<comment type="similarity">
    <text evidence="1">Belongs to the ABC transporter superfamily. Drug exporter-2 (TC 3.A.1.117) family.</text>
</comment>
<dbReference type="InterPro" id="IPR032781">
    <property type="entry name" value="ABC_tran_Xtn"/>
</dbReference>
<accession>A0ABS5SX00</accession>
<dbReference type="Gene3D" id="3.40.50.300">
    <property type="entry name" value="P-loop containing nucleotide triphosphate hydrolases"/>
    <property type="match status" value="2"/>
</dbReference>
<evidence type="ECO:0000313" key="6">
    <source>
        <dbReference type="Proteomes" id="UP000790096"/>
    </source>
</evidence>
<keyword evidence="2" id="KW-0547">Nucleotide-binding</keyword>
<dbReference type="SMART" id="SM00382">
    <property type="entry name" value="AAA"/>
    <property type="match status" value="2"/>
</dbReference>
<dbReference type="SUPFAM" id="SSF52540">
    <property type="entry name" value="P-loop containing nucleoside triphosphate hydrolases"/>
    <property type="match status" value="2"/>
</dbReference>
<comment type="caution">
    <text evidence="5">The sequence shown here is derived from an EMBL/GenBank/DDBJ whole genome shotgun (WGS) entry which is preliminary data.</text>
</comment>
<name>A0ABS5SX00_9GAMM</name>
<gene>
    <name evidence="5" type="ORF">HH682_08365</name>
</gene>
<feature type="domain" description="ABC transporter" evidence="4">
    <location>
        <begin position="2"/>
        <end position="252"/>
    </location>
</feature>
<dbReference type="Pfam" id="PF12848">
    <property type="entry name" value="ABC_tran_Xtn"/>
    <property type="match status" value="1"/>
</dbReference>
<dbReference type="RefSeq" id="WP_214237124.1">
    <property type="nucleotide sequence ID" value="NZ_JABBFR010000009.1"/>
</dbReference>
<evidence type="ECO:0000313" key="5">
    <source>
        <dbReference type="EMBL" id="MBT0724452.1"/>
    </source>
</evidence>
<organism evidence="5 6">
    <name type="scientific">Rosenbergiella gaditana</name>
    <dbReference type="NCBI Taxonomy" id="2726987"/>
    <lineage>
        <taxon>Bacteria</taxon>
        <taxon>Pseudomonadati</taxon>
        <taxon>Pseudomonadota</taxon>
        <taxon>Gammaproteobacteria</taxon>
        <taxon>Enterobacterales</taxon>
        <taxon>Erwiniaceae</taxon>
        <taxon>Rosenbergiella</taxon>
    </lineage>
</organism>
<dbReference type="PANTHER" id="PTHR42855:SF2">
    <property type="entry name" value="DRUG RESISTANCE ABC TRANSPORTER,ATP-BINDING PROTEIN"/>
    <property type="match status" value="1"/>
</dbReference>
<keyword evidence="3" id="KW-0067">ATP-binding</keyword>
<evidence type="ECO:0000256" key="1">
    <source>
        <dbReference type="ARBA" id="ARBA00006526"/>
    </source>
</evidence>
<dbReference type="Proteomes" id="UP000790096">
    <property type="component" value="Unassembled WGS sequence"/>
</dbReference>
<feature type="domain" description="ABC transporter" evidence="4">
    <location>
        <begin position="320"/>
        <end position="529"/>
    </location>
</feature>
<proteinExistence type="inferred from homology"/>
<dbReference type="NCBIfam" id="NF011646">
    <property type="entry name" value="PRK15064.1"/>
    <property type="match status" value="1"/>
</dbReference>
<evidence type="ECO:0000259" key="4">
    <source>
        <dbReference type="PROSITE" id="PS50893"/>
    </source>
</evidence>
<dbReference type="EMBL" id="JABBFR010000009">
    <property type="protein sequence ID" value="MBT0724452.1"/>
    <property type="molecule type" value="Genomic_DNA"/>
</dbReference>
<dbReference type="PROSITE" id="PS50893">
    <property type="entry name" value="ABC_TRANSPORTER_2"/>
    <property type="match status" value="2"/>
</dbReference>
<sequence>MLVTNNVTMQFGSKPLFENISVKFGGGNRYGLIGANGSGKSTFMKILGRDLQPTAGNVALDTNERIGKLRQDQFAFEAFSVLDTVIMGHDELWQIKQERDRIYALPEMSEEEGYKVADLEVLYGEMDGYSAEARAGELLLGVGIEVDLHYGPMSEVAPGWKLRVLLAQALFSNPDILLLDEPTNNLDIDTIRWLEQTLNERDSTMVIISHDRHFLNMVCTHMADLDYGEIRVYPGNYDEYMTAATQSRERLLSDNAKKKAQIAELQSFVSRFSANASKSRQATSRAKQIDKIKLDEVKASSRQNPFIRFEQDKKLFRNALEVEALTKGFDNGPLFTKLSLLLEVGEKLAIIGANGIGKTTLLKALVGELTPESGSIKWSENASIGYYAQDHEYEFANDLTVFDWMSQWKQAGDDEQAVRSILGRLLFSQDDIKKPAKVLSGGEKGRMLFGKLMMQKPNILIMDEPTNHLDMESIESLNMALEMFEGTLIFVSHDREFVSSLATRVLEIKPGKVSDFTGNYEDYLNSQGIA</sequence>
<protein>
    <submittedName>
        <fullName evidence="5">ABC-F family ATPase</fullName>
    </submittedName>
</protein>
<dbReference type="CDD" id="cd03221">
    <property type="entry name" value="ABCF_EF-3"/>
    <property type="match status" value="2"/>
</dbReference>
<reference evidence="5 6" key="1">
    <citation type="submission" date="2020-04" db="EMBL/GenBank/DDBJ databases">
        <title>Genome sequencing of Rosenbergiella species.</title>
        <authorList>
            <person name="Alvarez-Perez S."/>
            <person name="Lievens B."/>
        </authorList>
    </citation>
    <scope>NUCLEOTIDE SEQUENCE [LARGE SCALE GENOMIC DNA]</scope>
    <source>
        <strain evidence="5 6">S61</strain>
    </source>
</reference>
<dbReference type="PANTHER" id="PTHR42855">
    <property type="entry name" value="ABC TRANSPORTER ATP-BINDING SUBUNIT"/>
    <property type="match status" value="1"/>
</dbReference>
<dbReference type="Pfam" id="PF00005">
    <property type="entry name" value="ABC_tran"/>
    <property type="match status" value="2"/>
</dbReference>
<dbReference type="InterPro" id="IPR003593">
    <property type="entry name" value="AAA+_ATPase"/>
</dbReference>
<evidence type="ECO:0000256" key="2">
    <source>
        <dbReference type="ARBA" id="ARBA00022741"/>
    </source>
</evidence>
<evidence type="ECO:0000256" key="3">
    <source>
        <dbReference type="ARBA" id="ARBA00022840"/>
    </source>
</evidence>
<keyword evidence="6" id="KW-1185">Reference proteome</keyword>
<dbReference type="InterPro" id="IPR051309">
    <property type="entry name" value="ABCF_ATPase"/>
</dbReference>
<dbReference type="InterPro" id="IPR003439">
    <property type="entry name" value="ABC_transporter-like_ATP-bd"/>
</dbReference>